<evidence type="ECO:0000313" key="2">
    <source>
        <dbReference type="EMBL" id="OSI17968.1"/>
    </source>
</evidence>
<keyword evidence="3" id="KW-1185">Reference proteome</keyword>
<sequence length="119" mass="13170">MKKALFPFILMSCAIFSFAKEPSSSKEWPAGAIRNGTLGNPTLVHDAMLAARGQATVMGCDQVKDGRFFVKKDVSGKPGERVWEEIWQFQCTNGNYNVEMEFMESKQGGVTFRAAPEGK</sequence>
<evidence type="ECO:0000256" key="1">
    <source>
        <dbReference type="SAM" id="SignalP"/>
    </source>
</evidence>
<feature type="signal peptide" evidence="1">
    <location>
        <begin position="1"/>
        <end position="19"/>
    </location>
</feature>
<protein>
    <submittedName>
        <fullName evidence="2">Uncharacterized protein</fullName>
    </submittedName>
</protein>
<reference evidence="3" key="1">
    <citation type="submission" date="2017-01" db="EMBL/GenBank/DDBJ databases">
        <authorList>
            <person name="Wolfgang W.J."/>
            <person name="Cole J."/>
            <person name="Wroblewski D."/>
            <person name="Mcginnis J."/>
            <person name="Musser K.A."/>
        </authorList>
    </citation>
    <scope>NUCLEOTIDE SEQUENCE [LARGE SCALE GENOMIC DNA]</scope>
    <source>
        <strain evidence="3">DSM 19151</strain>
    </source>
</reference>
<name>A0A1X3DDG9_9NEIS</name>
<dbReference type="Proteomes" id="UP000193118">
    <property type="component" value="Unassembled WGS sequence"/>
</dbReference>
<dbReference type="GeneID" id="94581916"/>
<accession>A0A1X3DDG9</accession>
<comment type="caution">
    <text evidence="2">The sequence shown here is derived from an EMBL/GenBank/DDBJ whole genome shotgun (WGS) entry which is preliminary data.</text>
</comment>
<dbReference type="OrthoDB" id="115777at2"/>
<dbReference type="AlphaFoldDB" id="A0A1X3DDG9"/>
<organism evidence="2 3">
    <name type="scientific">Neisseria dentiae</name>
    <dbReference type="NCBI Taxonomy" id="194197"/>
    <lineage>
        <taxon>Bacteria</taxon>
        <taxon>Pseudomonadati</taxon>
        <taxon>Pseudomonadota</taxon>
        <taxon>Betaproteobacteria</taxon>
        <taxon>Neisseriales</taxon>
        <taxon>Neisseriaceae</taxon>
        <taxon>Neisseria</taxon>
    </lineage>
</organism>
<dbReference type="EMBL" id="MTBO01000006">
    <property type="protein sequence ID" value="OSI17968.1"/>
    <property type="molecule type" value="Genomic_DNA"/>
</dbReference>
<dbReference type="RefSeq" id="WP_085365475.1">
    <property type="nucleotide sequence ID" value="NZ_CAUJPZ010000014.1"/>
</dbReference>
<feature type="chain" id="PRO_5012846612" evidence="1">
    <location>
        <begin position="20"/>
        <end position="119"/>
    </location>
</feature>
<keyword evidence="1" id="KW-0732">Signal</keyword>
<gene>
    <name evidence="2" type="ORF">BWD09_04240</name>
</gene>
<evidence type="ECO:0000313" key="3">
    <source>
        <dbReference type="Proteomes" id="UP000193118"/>
    </source>
</evidence>
<proteinExistence type="predicted"/>